<feature type="domain" description="Retrotransposon gag" evidence="2">
    <location>
        <begin position="143"/>
        <end position="233"/>
    </location>
</feature>
<organism evidence="3 4">
    <name type="scientific">Abeliophyllum distichum</name>
    <dbReference type="NCBI Taxonomy" id="126358"/>
    <lineage>
        <taxon>Eukaryota</taxon>
        <taxon>Viridiplantae</taxon>
        <taxon>Streptophyta</taxon>
        <taxon>Embryophyta</taxon>
        <taxon>Tracheophyta</taxon>
        <taxon>Spermatophyta</taxon>
        <taxon>Magnoliopsida</taxon>
        <taxon>eudicotyledons</taxon>
        <taxon>Gunneridae</taxon>
        <taxon>Pentapetalae</taxon>
        <taxon>asterids</taxon>
        <taxon>lamiids</taxon>
        <taxon>Lamiales</taxon>
        <taxon>Oleaceae</taxon>
        <taxon>Forsythieae</taxon>
        <taxon>Abeliophyllum</taxon>
    </lineage>
</organism>
<proteinExistence type="predicted"/>
<sequence>MMEMLRRMAGLPHTSEVPPATEALPAVDAPPTVEIFPTVEILPSETVQTNDFTPTSRHSIPVNWESIFNDKVEEAIARRKSRVRPISIKEDPFTEDVMTAPLPPKFKEPTREFDGTGDPIDHIRTFQDRVRLHGWPDAIACRAFSITLRKDAREWFDTLPPRSISSFADFTNKFAICFSSSARKKKTTMGLMQVTQDKGESLHEFMSRFNHVTLSIKNLQMSSVITALLSGLRNHSFRASLSKKPVESMIELLRRGEEYIDQEEY</sequence>
<evidence type="ECO:0000256" key="1">
    <source>
        <dbReference type="SAM" id="MobiDB-lite"/>
    </source>
</evidence>
<evidence type="ECO:0000313" key="4">
    <source>
        <dbReference type="Proteomes" id="UP001604336"/>
    </source>
</evidence>
<accession>A0ABD1THV7</accession>
<gene>
    <name evidence="3" type="ORF">Adt_17916</name>
</gene>
<keyword evidence="4" id="KW-1185">Reference proteome</keyword>
<dbReference type="AlphaFoldDB" id="A0ABD1THV7"/>
<comment type="caution">
    <text evidence="3">The sequence shown here is derived from an EMBL/GenBank/DDBJ whole genome shotgun (WGS) entry which is preliminary data.</text>
</comment>
<feature type="region of interest" description="Disordered" evidence="1">
    <location>
        <begin position="97"/>
        <end position="119"/>
    </location>
</feature>
<feature type="region of interest" description="Disordered" evidence="1">
    <location>
        <begin position="1"/>
        <end position="24"/>
    </location>
</feature>
<evidence type="ECO:0000259" key="2">
    <source>
        <dbReference type="Pfam" id="PF03732"/>
    </source>
</evidence>
<dbReference type="PANTHER" id="PTHR33223">
    <property type="entry name" value="CCHC-TYPE DOMAIN-CONTAINING PROTEIN"/>
    <property type="match status" value="1"/>
</dbReference>
<dbReference type="Pfam" id="PF03732">
    <property type="entry name" value="Retrotrans_gag"/>
    <property type="match status" value="1"/>
</dbReference>
<dbReference type="Proteomes" id="UP001604336">
    <property type="component" value="Unassembled WGS sequence"/>
</dbReference>
<reference evidence="4" key="1">
    <citation type="submission" date="2024-07" db="EMBL/GenBank/DDBJ databases">
        <title>Two chromosome-level genome assemblies of Korean endemic species Abeliophyllum distichum and Forsythia ovata (Oleaceae).</title>
        <authorList>
            <person name="Jang H."/>
        </authorList>
    </citation>
    <scope>NUCLEOTIDE SEQUENCE [LARGE SCALE GENOMIC DNA]</scope>
</reference>
<dbReference type="EMBL" id="JBFOLK010000005">
    <property type="protein sequence ID" value="KAL2512316.1"/>
    <property type="molecule type" value="Genomic_DNA"/>
</dbReference>
<evidence type="ECO:0000313" key="3">
    <source>
        <dbReference type="EMBL" id="KAL2512316.1"/>
    </source>
</evidence>
<protein>
    <recommendedName>
        <fullName evidence="2">Retrotransposon gag domain-containing protein</fullName>
    </recommendedName>
</protein>
<dbReference type="PANTHER" id="PTHR33223:SF10">
    <property type="entry name" value="AMINOTRANSFERASE-LIKE PLANT MOBILE DOMAIN-CONTAINING PROTEIN"/>
    <property type="match status" value="1"/>
</dbReference>
<dbReference type="InterPro" id="IPR005162">
    <property type="entry name" value="Retrotrans_gag_dom"/>
</dbReference>
<name>A0ABD1THV7_9LAMI</name>
<feature type="compositionally biased region" description="Basic and acidic residues" evidence="1">
    <location>
        <begin position="105"/>
        <end position="119"/>
    </location>
</feature>